<dbReference type="InterPro" id="IPR020806">
    <property type="entry name" value="PKS_PP-bd"/>
</dbReference>
<dbReference type="InterPro" id="IPR018376">
    <property type="entry name" value="Enoyl-CoA_hyd/isom_CS"/>
</dbReference>
<feature type="domain" description="Carrier" evidence="13">
    <location>
        <begin position="475"/>
        <end position="551"/>
    </location>
</feature>
<dbReference type="SUPFAM" id="SSF52096">
    <property type="entry name" value="ClpP/crotonase"/>
    <property type="match status" value="3"/>
</dbReference>
<evidence type="ECO:0000256" key="10">
    <source>
        <dbReference type="ARBA" id="ARBA00054155"/>
    </source>
</evidence>
<dbReference type="Proteomes" id="UP000315112">
    <property type="component" value="Unassembled WGS sequence"/>
</dbReference>
<evidence type="ECO:0000256" key="11">
    <source>
        <dbReference type="RuleBase" id="RU003707"/>
    </source>
</evidence>
<evidence type="ECO:0000256" key="5">
    <source>
        <dbReference type="ARBA" id="ARBA00022553"/>
    </source>
</evidence>
<dbReference type="InterPro" id="IPR014031">
    <property type="entry name" value="Ketoacyl_synth_C"/>
</dbReference>
<feature type="domain" description="Ketosynthase family 3 (KS3)" evidence="14">
    <location>
        <begin position="2369"/>
        <end position="2788"/>
    </location>
</feature>
<dbReference type="GO" id="GO:0005737">
    <property type="term" value="C:cytoplasm"/>
    <property type="evidence" value="ECO:0007669"/>
    <property type="project" value="UniProtKB-SubCell"/>
</dbReference>
<keyword evidence="6" id="KW-0808">Transferase</keyword>
<dbReference type="SUPFAM" id="SSF47336">
    <property type="entry name" value="ACP-like"/>
    <property type="match status" value="4"/>
</dbReference>
<evidence type="ECO:0000256" key="8">
    <source>
        <dbReference type="ARBA" id="ARBA00023268"/>
    </source>
</evidence>
<dbReference type="Gene3D" id="3.40.50.720">
    <property type="entry name" value="NAD(P)-binding Rossmann-like Domain"/>
    <property type="match status" value="2"/>
</dbReference>
<evidence type="ECO:0000256" key="2">
    <source>
        <dbReference type="ARBA" id="ARBA00004792"/>
    </source>
</evidence>
<evidence type="ECO:0000256" key="9">
    <source>
        <dbReference type="ARBA" id="ARBA00049556"/>
    </source>
</evidence>
<dbReference type="InterPro" id="IPR029045">
    <property type="entry name" value="ClpP/crotonase-like_dom_sf"/>
</dbReference>
<dbReference type="Gene3D" id="3.40.50.150">
    <property type="entry name" value="Vaccinia Virus protein VP39"/>
    <property type="match status" value="1"/>
</dbReference>
<comment type="similarity">
    <text evidence="11">Belongs to the enoyl-CoA hydratase/isomerase family.</text>
</comment>
<dbReference type="Pfam" id="PF00550">
    <property type="entry name" value="PP-binding"/>
    <property type="match status" value="4"/>
</dbReference>
<feature type="compositionally biased region" description="Low complexity" evidence="12">
    <location>
        <begin position="582"/>
        <end position="594"/>
    </location>
</feature>
<evidence type="ECO:0000256" key="6">
    <source>
        <dbReference type="ARBA" id="ARBA00022679"/>
    </source>
</evidence>
<dbReference type="InterPro" id="IPR018201">
    <property type="entry name" value="Ketoacyl_synth_AS"/>
</dbReference>
<dbReference type="PROSITE" id="PS50075">
    <property type="entry name" value="CARRIER"/>
    <property type="match status" value="4"/>
</dbReference>
<dbReference type="NCBIfam" id="NF005496">
    <property type="entry name" value="PRK07110.1"/>
    <property type="match status" value="1"/>
</dbReference>
<keyword evidence="3" id="KW-0596">Phosphopantetheine</keyword>
<evidence type="ECO:0000256" key="7">
    <source>
        <dbReference type="ARBA" id="ARBA00022737"/>
    </source>
</evidence>
<dbReference type="GO" id="GO:0031177">
    <property type="term" value="F:phosphopantetheine binding"/>
    <property type="evidence" value="ECO:0007669"/>
    <property type="project" value="InterPro"/>
</dbReference>
<dbReference type="Gene3D" id="6.20.390.20">
    <property type="match status" value="1"/>
</dbReference>
<keyword evidence="7" id="KW-0677">Repeat</keyword>
<name>A0A562PIE7_9BURK</name>
<dbReference type="SMART" id="SM00825">
    <property type="entry name" value="PKS_KS"/>
    <property type="match status" value="3"/>
</dbReference>
<keyword evidence="18" id="KW-1185">Reference proteome</keyword>
<dbReference type="GO" id="GO:0006633">
    <property type="term" value="P:fatty acid biosynthetic process"/>
    <property type="evidence" value="ECO:0007669"/>
    <property type="project" value="InterPro"/>
</dbReference>
<protein>
    <submittedName>
        <fullName evidence="16">Ketoacyl-synthetase-like protein</fullName>
    </submittedName>
    <submittedName>
        <fullName evidence="15">SDR family NAD(P)-dependent oxidoreductase</fullName>
    </submittedName>
</protein>
<reference evidence="16" key="2">
    <citation type="submission" date="2019-07" db="EMBL/GenBank/DDBJ databases">
        <authorList>
            <person name="Whitman W."/>
            <person name="Huntemann M."/>
            <person name="Clum A."/>
            <person name="Pillay M."/>
            <person name="Palaniappan K."/>
            <person name="Varghese N."/>
            <person name="Mikhailova N."/>
            <person name="Stamatis D."/>
            <person name="Reddy T."/>
            <person name="Daum C."/>
            <person name="Shapiro N."/>
            <person name="Ivanova N."/>
            <person name="Kyrpides N."/>
            <person name="Woyke T."/>
        </authorList>
    </citation>
    <scope>NUCLEOTIDE SEQUENCE</scope>
    <source>
        <strain evidence="16">CGMCC 1.10685</strain>
    </source>
</reference>
<dbReference type="CDD" id="cd06558">
    <property type="entry name" value="crotonase-like"/>
    <property type="match status" value="2"/>
</dbReference>
<dbReference type="SMART" id="SM00823">
    <property type="entry name" value="PKS_PP"/>
    <property type="match status" value="4"/>
</dbReference>
<dbReference type="OrthoDB" id="8566036at2"/>
<dbReference type="Pfam" id="PF00109">
    <property type="entry name" value="ketoacyl-synt"/>
    <property type="match status" value="3"/>
</dbReference>
<evidence type="ECO:0000259" key="14">
    <source>
        <dbReference type="PROSITE" id="PS52004"/>
    </source>
</evidence>
<dbReference type="Gene3D" id="1.10.1240.100">
    <property type="match status" value="3"/>
</dbReference>
<dbReference type="Pfam" id="PF08659">
    <property type="entry name" value="KR"/>
    <property type="match status" value="2"/>
</dbReference>
<evidence type="ECO:0000259" key="13">
    <source>
        <dbReference type="PROSITE" id="PS50075"/>
    </source>
</evidence>
<evidence type="ECO:0000256" key="4">
    <source>
        <dbReference type="ARBA" id="ARBA00022490"/>
    </source>
</evidence>
<dbReference type="InterPro" id="IPR050091">
    <property type="entry name" value="PKS_NRPS_Biosynth_Enz"/>
</dbReference>
<dbReference type="Pfam" id="PF08242">
    <property type="entry name" value="Methyltransf_12"/>
    <property type="match status" value="1"/>
</dbReference>
<dbReference type="InterPro" id="IPR029063">
    <property type="entry name" value="SAM-dependent_MTases_sf"/>
</dbReference>
<dbReference type="SMART" id="SM00822">
    <property type="entry name" value="PKS_KR"/>
    <property type="match status" value="2"/>
</dbReference>
<dbReference type="InterPro" id="IPR054514">
    <property type="entry name" value="RhiE-like_linker"/>
</dbReference>
<dbReference type="PROSITE" id="PS00166">
    <property type="entry name" value="ENOYL_COA_HYDRATASE"/>
    <property type="match status" value="1"/>
</dbReference>
<dbReference type="EMBL" id="VLKW01000010">
    <property type="protein sequence ID" value="TWI44000.1"/>
    <property type="molecule type" value="Genomic_DNA"/>
</dbReference>
<dbReference type="GO" id="GO:0004315">
    <property type="term" value="F:3-oxoacyl-[acyl-carrier-protein] synthase activity"/>
    <property type="evidence" value="ECO:0007669"/>
    <property type="project" value="InterPro"/>
</dbReference>
<dbReference type="CDD" id="cd02440">
    <property type="entry name" value="AdoMet_MTases"/>
    <property type="match status" value="1"/>
</dbReference>
<dbReference type="PROSITE" id="PS00606">
    <property type="entry name" value="KS3_1"/>
    <property type="match status" value="1"/>
</dbReference>
<dbReference type="InterPro" id="IPR014030">
    <property type="entry name" value="Ketoacyl_synth_N"/>
</dbReference>
<comment type="catalytic activity">
    <reaction evidence="9">
        <text>a (3S)-3-hydroxyacyl-CoA + NAD(+) = a 3-oxoacyl-CoA + NADH + H(+)</text>
        <dbReference type="Rhea" id="RHEA:22432"/>
        <dbReference type="ChEBI" id="CHEBI:15378"/>
        <dbReference type="ChEBI" id="CHEBI:57318"/>
        <dbReference type="ChEBI" id="CHEBI:57540"/>
        <dbReference type="ChEBI" id="CHEBI:57945"/>
        <dbReference type="ChEBI" id="CHEBI:90726"/>
        <dbReference type="EC" id="1.1.1.35"/>
    </reaction>
</comment>
<accession>A0A562PIE7</accession>
<reference evidence="15 18" key="3">
    <citation type="submission" date="2019-12" db="EMBL/GenBank/DDBJ databases">
        <title>Draft Genome Sequences of Six Type Strains of the Genus Massilia.</title>
        <authorList>
            <person name="Miess H."/>
            <person name="Frediansyah A."/>
            <person name="Goeker M."/>
            <person name="Gross H."/>
        </authorList>
    </citation>
    <scope>NUCLEOTIDE SEQUENCE [LARGE SCALE GENOMIC DNA]</scope>
    <source>
        <strain evidence="15 18">DSM 26639</strain>
    </source>
</reference>
<keyword evidence="8" id="KW-0511">Multifunctional enzyme</keyword>
<dbReference type="GO" id="GO:0005886">
    <property type="term" value="C:plasma membrane"/>
    <property type="evidence" value="ECO:0007669"/>
    <property type="project" value="TreeGrafter"/>
</dbReference>
<dbReference type="PROSITE" id="PS00012">
    <property type="entry name" value="PHOSPHOPANTETHEINE"/>
    <property type="match status" value="3"/>
</dbReference>
<dbReference type="InterPro" id="IPR006162">
    <property type="entry name" value="Ppantetheine_attach_site"/>
</dbReference>
<dbReference type="InterPro" id="IPR057326">
    <property type="entry name" value="KR_dom"/>
</dbReference>
<sequence>MKEALSKIYRELAAGRLTGQEAMARIKALNGAPAAAVQTLFATPRWERAPSLQGNGTYATHHMLLVGFPEAEQAALAAAMPGARCTSVPDDGDDVAQAYSNVALACFDALRRILRDKPAGTCLVQLAVTDTEEHRLLAGLAGMLETATLENPNLIGQLVFVRAGMPPAEIARCLRAEAEAPADCVVRYTGQERQVRRWSALAAPADAAPCPYREGGVYLVTGGLGGLGTLVARDILRTAPSAHVVLAGRANPDAARLEELRRDGDVSYVQADVVDAAQATRLLETVVRRHGKLHGIVHSAGIARDDFLVKKTPAQFAEVLGPKVAGAANLDRSSAGMALDFVALFSSIASWSGNVGQADYAAANGFLDAYAQYRNGLVAAGQRHGRTVAIAWPHWLEGGMHVDADSRALLERRTGLRSLDTATGLAALRRCLASEQGALMVMHGEPATIAAALQGRRMAQPAVRQVTQAAAPAAGVAAQTGTFLRGEFAVVLKIPAERIDTSAALEQYGIDSILAMKLTSRLEATFGVLPKTLFFEYRTIDELTEYFVRSHGGKLSGMFGATAPVAAAAPAPQPRQPRGRQRSQAAPAQPPRAATSEPIAIVGLSGRYPNSPDLAAFWRNLRDGVDCIVEVPASRWDWRQYYSEDRGHAGAHYSKWGGFIDGVDEFDPRFFNIAPREAAGIDPQERLFLQHAWMAIEDAGYTRAALQIPDANGLPGQVGVYAGVMYGEYNVSGTLAGIANRVSYFLNLHGPSLTLDTMCSSSLTALHLACQDLRLGRTSLALAGGVNVTIHPNKYTMLSGGQFISGDGHCQSFGEGGDGYIPGEGVGVAVLKRLSDAERDGNHIYGVIRASALNHGGKTNGYTVPNPQAQADVIRRALLDAGIDAADVSYVEAHGTGTKLGDPIEIAALTRAFGAGGQAQCLIGSAKSNIGHCESAAGIAGITKVLLQMRHRQIVPSLHSARLNPHIDFAATPFTVNQALRQWETPLRDGRPAPRIAGISSFGAGGANAHVIVEEYRAPAAPAVAARPVLVPLSARTVAQLEQRARDLLAALEDDGMALASVAYTLQVGREAMEERLALVAASLDELADGLRAFLAGGPAGQAFWRGQARKVDAADMEATTDLPRLAQLWVKGQDIDWRQLDDGAAPGLVSLPSYPFARERYWNAPVSVQAAAPALHPLVHANVSTLAGHGFATRFTGSEAFLDNGAGTAVLPPLLVLEMALAAVRLAAPRADDGTWTLHDVAWGDPVRAGADIGIAVFGQGDDAVDVEIHDGELVLCQAHARYAALARPTVDVAAQALEATDLGEHGEDGFALAPALCRAIGNWLDKTADGALPLALAQLQVFAPCPRQVLLAPHAGAEGAIDVDVCDVAGNVCVRLLGLALDVAEPAPEEEQEQEQERQPAPATPPREITLAAAAPVQSPVARKPAQIALGAGADIPMQPPARRPVLALADPASPAAAAPIRLFDRGDGVFVIEADAGGVVDLVDGLCAALAQAEREPGLKAVLLTARQAEFWHGDRAACNAVISSGLLRAIAAFPCPVIAVPAQGATGAGLLLAAVCDFMVAGEGGEYRYTGLEQGIFPSAAEERLFRARLGDAPALALLYRPTAPRGRGLQDIGWACPVASDPLAQARALAAELAKKPRLALSLLKTHLARTVKPLVDALSPDAPVVARTTPLQAHHGALRVQLEDRGSVSAMLDDLEAALANTDDHHSVIVTSAVDGFLPALDAAAATRLLHSVQACAVPVIVACEGDVRGTGWLTALAADAAAYRVGGNYGITGEAAAAFDARELAALAELRLGGALGAELCLAGIERTGAELAAYGLALASEDPLDAALAMAAFWHQWPRDTAVAWKQAQVAHLQAAMAALPRSAPMAQTAPVAQDRDGALALRSQVVTATAHPDGVIVVTMQDRAARNMFSAELVDGLKEVFALVASDPAIRVVVVTGYDSYFATGGTMETLLAIQEGQARFTDEKVFELALECPVPVIAAIQGHGIGGGWSFGMYADLVLLSGESRYRSPYMAYGFTPGAGSTLTFPAKIGLDLARETLLSAVEISGADLLERGMALPVLPRRDVLPAALALAHRIARQPRARLVELKGLCTHALRAARDDVYRREVAMHEQTFVGNTGTLAAIQARFGTAPETPAAPTPTAVPTGAAIDTLRQMLARELLLQPGEIGDDTPFIDLGLDSITGVTWIRKINEHFGTAIEATKVYSHPTLNEMARLVGGTSPAPVAAAPATAAPAVEPTGIVAHLRTMLARELLLDPGEIDDNAQFIDLGLDSITGVTWVRKINEHYGTAIEATKVYSHPSLADIATLVAQAAHVTTPAPPAPVVPAPVPRKAARAALVSWRGKPAPEARPGRDHTADRMTSPIAVIGMAGQFPQARNVDEFWANLAAGRDCIAEVAAERWNVAEHFQPGAPVAGKTYSKWLGALDDYDRFDPLFFNISPTEAECMEPQQRLFLQACWHAIEHAGYNPQALAGSQCGVFVGCGPSDYLQGAPAQFTAQGFTGAAASILAARISYFLNLRGPCISLDTACSSSLVAIAGACDSLNAGNSDVALAGGVYVMTGPAMHIMTAQAGMLSADGRCHTFDQGANGFVPGEAVGVVLLKRLADAERDGDRILGVLEGWGVNQDGKTNGITAPNEEAQARLLESVYRRFAIDPAQIGFVEAHGTGTKLGDPIEVAGLKAAFGAFTQERDYCALGSVKSNIGHCLPAAGAAGFIKLLLALQHRALPPTIHYQRCNEHIKLDGSPFRVNTRLQPWQGGRRRAAISSFGFSGTNAHLVVAEHVPAARQSGAVDAITEHGKVIVPLSARGTEQLRQAARNLLAHLRAAEAPVDLLDLAYTLQIGREAMGERLALLVDSVGALTAALDSWLAGQQPDGIALGSVKQHRESIRMIAQDDELRATIVAKWLGRCQLGKLMELWTKGLELDWTMFYGTRKPRRIGLPGYPFARDRYWIAAASPSAKTPVAASAPAKEEAPAWDGISYLQDWTAAPLPSSQTAPAPNTVLLVRTGPCFGLDAALAAHYAAGGARIVQVSLGDATVAQGTGERTCGIADRDGWHACLHDVGQVDALYFLASSEDAAPLDVRAAQESNEIQLLRLLKTLKRDGKGAAVDTWVVTVDNHGSTTPRCWGAGASGLAYAAAQGDHHFHVRNVDLDSADLANEAQRAALVAALAREPATDRGELVRLAGGQRYRQGFLRLEWDAAAQPGLRHGGVYVIAGGSGIVGRVMTRQLIERYDAHVIWLGRAEADAPRIREALASFDALPVQPEYVQADALDEAALRRALAAVRRKHGHVHGAIFASMVFGTENGIDRTSEEQFRDILEVKTLGSAAFYAALRDEPLDFLCFFSSGQGYAFSGASKLSAYATGITFGDSFVRAIRSDCPFPVGTINWGFWQAAVKERIEKLDNVSTRSLAALSDEEGFAAFERFVGALRAGRLHQVLCMRAAPEVAALMHCNTREFAALATGTAPVTLDTGAVQIDRERIAQLVRADAARAMDGWMAGLVLVQLERLRSAAGATLPCTVAELQSRCAIADKYEPWLRMCLALLARAGAAVFDGETIHRWEAPDMEQMREAGVRFRQDPATAALAVLVEECIDALPAVLRGDLAATDVVFPNGAMDKVAGLYRNNPTADTFNGIVAATVAAYVRRRLEADPAARIRILEIGAGTGGTSALVFDQLRPYAAAMAEYCYTDLSKAFFFHAERNYLPEHPYIVCRRLDIEQPLSAQGLVPGSYDLVLSTNALHATVDIRRTLRHAKSALHKDGFIVLSEMADSSLSTHLTFGLLDGWWRFEDAPLRIPGCPGLYPETWRRVLQEEGFSDVLLPGGEARALGSQVVVARSDGVIRLPLTAVPVRQAVPGVVAKRVRRVAAPVRGDLPRQVRDTVLDCLAATLKMPAAGIDAEIAFSDYGIDSILGVNFIDRVNARFGIALNTAVIFEYSSVERLARHLAEAHAAEVTAALSAQEVVEEVEVVEEAVAREASPAVAAPRAASHGPVEIAIVGMSGKFPKAGNVDAFWRNLVDGVDGVEEVPAHYLDQRTAFSTAKRKGKTRCKWAGVLAERDCFDPLFFSISPKEAESMNPHQRLVMQESWNALEDAGYNPKALAGSQTGIFIGAEPAGYVGDTFTGLSDAIIASRLSYALNFNGAAFVVNTGCSSSAVAIHLACENLRNGESDLVLAGGVNACMHQELLVRLDGIDMLSPSGRCHTFDKAADGTVISEGVGMLVLKRLDDALADGDHVYATICASGMNQDGASNGITAPNGVAQEQLIASVYDRFGIDPRHITYVEAHGTGTRLGDPVETNALVRAFRRYSNEQAWCAVGSAKSHIGHAAAAAGVIGIIKVLLSMRHGELPALLNFSEMNPLIQFDGSPFHLTRTRTPWLAAPGMPRMAALNSFGHSGTNVHLVLKQYDDAPDPITAPAGPLAVPLSARTPEQLRQRCADLLAVLASGDAPNLAALAYTLQVGREPMEERVGFVADSAAALARQLQAYLDGGTAIAGQAARTGGATVAPGGRSAADLLQQWVRGAAVDWQALWPRRPVRARLPGYPFAKERYWMADAFGSAPMPAAAPPERDGDAIERILDRILDDAISADEGVGLLKTVV</sequence>
<dbReference type="Gene3D" id="3.40.47.10">
    <property type="match status" value="3"/>
</dbReference>
<evidence type="ECO:0000256" key="1">
    <source>
        <dbReference type="ARBA" id="ARBA00004496"/>
    </source>
</evidence>
<comment type="pathway">
    <text evidence="2">Antibiotic biosynthesis.</text>
</comment>
<feature type="region of interest" description="Disordered" evidence="12">
    <location>
        <begin position="566"/>
        <end position="596"/>
    </location>
</feature>
<dbReference type="InterPro" id="IPR016039">
    <property type="entry name" value="Thiolase-like"/>
</dbReference>
<comment type="function">
    <text evidence="10">Involved in production of the polyketide antibiotic thailandamide.</text>
</comment>
<dbReference type="InterPro" id="IPR013968">
    <property type="entry name" value="PKS_KR"/>
</dbReference>
<dbReference type="Gene3D" id="1.10.1200.10">
    <property type="entry name" value="ACP-like"/>
    <property type="match status" value="4"/>
</dbReference>
<evidence type="ECO:0000313" key="15">
    <source>
        <dbReference type="EMBL" id="QGZ37637.1"/>
    </source>
</evidence>
<reference evidence="16 17" key="1">
    <citation type="journal article" date="2015" name="Stand. Genomic Sci.">
        <title>Genomic Encyclopedia of Bacterial and Archaeal Type Strains, Phase III: the genomes of soil and plant-associated and newly described type strains.</title>
        <authorList>
            <person name="Whitman W.B."/>
            <person name="Woyke T."/>
            <person name="Klenk H.P."/>
            <person name="Zhou Y."/>
            <person name="Lilburn T.G."/>
            <person name="Beck B.J."/>
            <person name="De Vos P."/>
            <person name="Vandamme P."/>
            <person name="Eisen J.A."/>
            <person name="Garrity G."/>
            <person name="Hugenholtz P."/>
            <person name="Kyrpides N.C."/>
        </authorList>
    </citation>
    <scope>NUCLEOTIDE SEQUENCE [LARGE SCALE GENOMIC DNA]</scope>
    <source>
        <strain evidence="16 17">CGMCC 1.10685</strain>
    </source>
</reference>
<dbReference type="InterPro" id="IPR036736">
    <property type="entry name" value="ACP-like_sf"/>
</dbReference>
<dbReference type="FunFam" id="3.40.47.10:FF:000019">
    <property type="entry name" value="Polyketide synthase type I"/>
    <property type="match status" value="2"/>
</dbReference>
<dbReference type="SUPFAM" id="SSF53901">
    <property type="entry name" value="Thiolase-like"/>
    <property type="match status" value="3"/>
</dbReference>
<evidence type="ECO:0000313" key="18">
    <source>
        <dbReference type="Proteomes" id="UP000437862"/>
    </source>
</evidence>
<dbReference type="Gene3D" id="3.90.226.10">
    <property type="entry name" value="2-enoyl-CoA Hydratase, Chain A, domain 1"/>
    <property type="match status" value="2"/>
</dbReference>
<dbReference type="GO" id="GO:0003857">
    <property type="term" value="F:(3S)-3-hydroxyacyl-CoA dehydrogenase (NAD+) activity"/>
    <property type="evidence" value="ECO:0007669"/>
    <property type="project" value="UniProtKB-EC"/>
</dbReference>
<dbReference type="CDD" id="cd08953">
    <property type="entry name" value="KR_2_SDR_x"/>
    <property type="match status" value="1"/>
</dbReference>
<dbReference type="Pfam" id="PF00378">
    <property type="entry name" value="ECH_1"/>
    <property type="match status" value="2"/>
</dbReference>
<dbReference type="InterPro" id="IPR001753">
    <property type="entry name" value="Enoyl-CoA_hydra/iso"/>
</dbReference>
<feature type="domain" description="Ketosynthase family 3 (KS3)" evidence="14">
    <location>
        <begin position="596"/>
        <end position="1015"/>
    </location>
</feature>
<dbReference type="Pfam" id="PF22336">
    <property type="entry name" value="RhiE-like_linker"/>
    <property type="match status" value="3"/>
</dbReference>
<organism evidence="16 17">
    <name type="scientific">Pseudoduganella flava</name>
    <dbReference type="NCBI Taxonomy" id="871742"/>
    <lineage>
        <taxon>Bacteria</taxon>
        <taxon>Pseudomonadati</taxon>
        <taxon>Pseudomonadota</taxon>
        <taxon>Betaproteobacteria</taxon>
        <taxon>Burkholderiales</taxon>
        <taxon>Oxalobacteraceae</taxon>
        <taxon>Telluria group</taxon>
        <taxon>Pseudoduganella</taxon>
    </lineage>
</organism>
<dbReference type="InterPro" id="IPR013217">
    <property type="entry name" value="Methyltransf_12"/>
</dbReference>
<feature type="domain" description="Carrier" evidence="13">
    <location>
        <begin position="2244"/>
        <end position="2321"/>
    </location>
</feature>
<dbReference type="Pfam" id="PF02801">
    <property type="entry name" value="Ketoacyl-synt_C"/>
    <property type="match status" value="3"/>
</dbReference>
<dbReference type="EMBL" id="CP046904">
    <property type="protein sequence ID" value="QGZ37637.1"/>
    <property type="molecule type" value="Genomic_DNA"/>
</dbReference>
<dbReference type="InterPro" id="IPR036291">
    <property type="entry name" value="NAD(P)-bd_dom_sf"/>
</dbReference>
<dbReference type="Gene3D" id="3.10.129.10">
    <property type="entry name" value="Hotdog Thioesterase"/>
    <property type="match status" value="1"/>
</dbReference>
<keyword evidence="5" id="KW-0597">Phosphoprotein</keyword>
<dbReference type="PROSITE" id="PS52004">
    <property type="entry name" value="KS3_2"/>
    <property type="match status" value="3"/>
</dbReference>
<evidence type="ECO:0000313" key="16">
    <source>
        <dbReference type="EMBL" id="TWI44000.1"/>
    </source>
</evidence>
<evidence type="ECO:0000313" key="17">
    <source>
        <dbReference type="Proteomes" id="UP000315112"/>
    </source>
</evidence>
<feature type="domain" description="Carrier" evidence="13">
    <location>
        <begin position="2152"/>
        <end position="2229"/>
    </location>
</feature>
<dbReference type="GO" id="GO:0071770">
    <property type="term" value="P:DIM/DIP cell wall layer assembly"/>
    <property type="evidence" value="ECO:0007669"/>
    <property type="project" value="TreeGrafter"/>
</dbReference>
<evidence type="ECO:0000256" key="12">
    <source>
        <dbReference type="SAM" id="MobiDB-lite"/>
    </source>
</evidence>
<dbReference type="PANTHER" id="PTHR43775">
    <property type="entry name" value="FATTY ACID SYNTHASE"/>
    <property type="match status" value="1"/>
</dbReference>
<proteinExistence type="inferred from homology"/>
<gene>
    <name evidence="15" type="ORF">GO485_00255</name>
    <name evidence="16" type="ORF">IP92_04518</name>
</gene>
<dbReference type="Pfam" id="PF21089">
    <property type="entry name" value="PKS_DH_N"/>
    <property type="match status" value="1"/>
</dbReference>
<dbReference type="GO" id="GO:0004312">
    <property type="term" value="F:fatty acid synthase activity"/>
    <property type="evidence" value="ECO:0007669"/>
    <property type="project" value="TreeGrafter"/>
</dbReference>
<dbReference type="Proteomes" id="UP000437862">
    <property type="component" value="Chromosome"/>
</dbReference>
<comment type="subcellular location">
    <subcellularLocation>
        <location evidence="1">Cytoplasm</location>
    </subcellularLocation>
</comment>
<dbReference type="InterPro" id="IPR049552">
    <property type="entry name" value="PKS_DH_N"/>
</dbReference>
<keyword evidence="4" id="KW-0963">Cytoplasm</keyword>
<dbReference type="RefSeq" id="WP_145879443.1">
    <property type="nucleotide sequence ID" value="NZ_CP046904.1"/>
</dbReference>
<feature type="domain" description="Ketosynthase family 3 (KS3)" evidence="14">
    <location>
        <begin position="3999"/>
        <end position="4412"/>
    </location>
</feature>
<dbReference type="SUPFAM" id="SSF53335">
    <property type="entry name" value="S-adenosyl-L-methionine-dependent methyltransferases"/>
    <property type="match status" value="1"/>
</dbReference>
<dbReference type="InterPro" id="IPR020841">
    <property type="entry name" value="PKS_Beta-ketoAc_synthase_dom"/>
</dbReference>
<dbReference type="PANTHER" id="PTHR43775:SF37">
    <property type="entry name" value="SI:DKEY-61P9.11"/>
    <property type="match status" value="1"/>
</dbReference>
<dbReference type="CDD" id="cd00833">
    <property type="entry name" value="PKS"/>
    <property type="match status" value="3"/>
</dbReference>
<dbReference type="SMART" id="SM01294">
    <property type="entry name" value="PKS_PP_betabranch"/>
    <property type="match status" value="3"/>
</dbReference>
<dbReference type="InterPro" id="IPR009081">
    <property type="entry name" value="PP-bd_ACP"/>
</dbReference>
<evidence type="ECO:0000256" key="3">
    <source>
        <dbReference type="ARBA" id="ARBA00022450"/>
    </source>
</evidence>
<feature type="domain" description="Carrier" evidence="13">
    <location>
        <begin position="3883"/>
        <end position="3957"/>
    </location>
</feature>
<dbReference type="SUPFAM" id="SSF51735">
    <property type="entry name" value="NAD(P)-binding Rossmann-fold domains"/>
    <property type="match status" value="4"/>
</dbReference>